<dbReference type="AlphaFoldDB" id="A0A9N8HJ84"/>
<comment type="caution">
    <text evidence="3">The sequence shown here is derived from an EMBL/GenBank/DDBJ whole genome shotgun (WGS) entry which is preliminary data.</text>
</comment>
<dbReference type="PANTHER" id="PTHR13593:SF140">
    <property type="entry name" value="PLC-LIKE PHOSPHODIESTERASE"/>
    <property type="match status" value="1"/>
</dbReference>
<proteinExistence type="predicted"/>
<dbReference type="OrthoDB" id="191594at2759"/>
<accession>A0A9N8HJ84</accession>
<organism evidence="3 4">
    <name type="scientific">Seminavis robusta</name>
    <dbReference type="NCBI Taxonomy" id="568900"/>
    <lineage>
        <taxon>Eukaryota</taxon>
        <taxon>Sar</taxon>
        <taxon>Stramenopiles</taxon>
        <taxon>Ochrophyta</taxon>
        <taxon>Bacillariophyta</taxon>
        <taxon>Bacillariophyceae</taxon>
        <taxon>Bacillariophycidae</taxon>
        <taxon>Naviculales</taxon>
        <taxon>Naviculaceae</taxon>
        <taxon>Seminavis</taxon>
    </lineage>
</organism>
<dbReference type="SUPFAM" id="SSF51695">
    <property type="entry name" value="PLC-like phosphodiesterases"/>
    <property type="match status" value="1"/>
</dbReference>
<dbReference type="GO" id="GO:0006629">
    <property type="term" value="P:lipid metabolic process"/>
    <property type="evidence" value="ECO:0007669"/>
    <property type="project" value="InterPro"/>
</dbReference>
<reference evidence="3" key="1">
    <citation type="submission" date="2020-06" db="EMBL/GenBank/DDBJ databases">
        <authorList>
            <consortium name="Plant Systems Biology data submission"/>
        </authorList>
    </citation>
    <scope>NUCLEOTIDE SEQUENCE</scope>
    <source>
        <strain evidence="3">D6</strain>
    </source>
</reference>
<feature type="compositionally biased region" description="Basic and acidic residues" evidence="1">
    <location>
        <begin position="9"/>
        <end position="24"/>
    </location>
</feature>
<dbReference type="InterPro" id="IPR017946">
    <property type="entry name" value="PLC-like_Pdiesterase_TIM-brl"/>
</dbReference>
<keyword evidence="2" id="KW-0472">Membrane</keyword>
<dbReference type="InterPro" id="IPR051057">
    <property type="entry name" value="PI-PLC_domain"/>
</dbReference>
<feature type="transmembrane region" description="Helical" evidence="2">
    <location>
        <begin position="45"/>
        <end position="65"/>
    </location>
</feature>
<keyword evidence="2" id="KW-0812">Transmembrane</keyword>
<protein>
    <submittedName>
        <fullName evidence="3">Integral membrane protein</fullName>
    </submittedName>
</protein>
<dbReference type="Proteomes" id="UP001153069">
    <property type="component" value="Unassembled WGS sequence"/>
</dbReference>
<keyword evidence="2" id="KW-1133">Transmembrane helix</keyword>
<sequence>MMMASTPPPERRVTVRHSPEDEKTTTGSQDEQEEAAWMSVWKSPWWRLGALVLLFFLGLIIVASIKPFDRLVTFLLPVETTGLHDNNQQSVNHNSTVNSSYSKHYSQLAPPAPFTFRQCSDNATLCCNGLENACDLRINEVMLATVHNAMATKEDGSLLEPNHFLSLERALEAGYRGLHLEVCKCNGVYEFCNGVCQLGSRNPIEVFLNIDRFLRDHREEVIVLHLQINSHVHQEVSLQELYQVMQNATQFNRNLYIQKSNRARWPTLRKMIEMDKRVLLFHSNGPSCEDEECPSGMHNWNDHVLETEMIRVRKGGLGDLGTTCNLEIPSQNAKAGKRKFLELRHYLSTPDYQVAERMNQYAYISQRVDSCSMVSNKDVSLLSVDYWSLGTDVIEFAMRQNKGRVSIAH</sequence>
<feature type="region of interest" description="Disordered" evidence="1">
    <location>
        <begin position="1"/>
        <end position="33"/>
    </location>
</feature>
<gene>
    <name evidence="3" type="ORF">SEMRO_675_G185470.1</name>
</gene>
<evidence type="ECO:0000313" key="4">
    <source>
        <dbReference type="Proteomes" id="UP001153069"/>
    </source>
</evidence>
<name>A0A9N8HJ84_9STRA</name>
<evidence type="ECO:0000256" key="1">
    <source>
        <dbReference type="SAM" id="MobiDB-lite"/>
    </source>
</evidence>
<evidence type="ECO:0000256" key="2">
    <source>
        <dbReference type="SAM" id="Phobius"/>
    </source>
</evidence>
<dbReference type="PANTHER" id="PTHR13593">
    <property type="match status" value="1"/>
</dbReference>
<keyword evidence="4" id="KW-1185">Reference proteome</keyword>
<dbReference type="Gene3D" id="3.20.20.190">
    <property type="entry name" value="Phosphatidylinositol (PI) phosphodiesterase"/>
    <property type="match status" value="1"/>
</dbReference>
<dbReference type="EMBL" id="CAICTM010000674">
    <property type="protein sequence ID" value="CAB9514797.1"/>
    <property type="molecule type" value="Genomic_DNA"/>
</dbReference>
<evidence type="ECO:0000313" key="3">
    <source>
        <dbReference type="EMBL" id="CAB9514797.1"/>
    </source>
</evidence>
<dbReference type="GO" id="GO:0008081">
    <property type="term" value="F:phosphoric diester hydrolase activity"/>
    <property type="evidence" value="ECO:0007669"/>
    <property type="project" value="InterPro"/>
</dbReference>
<dbReference type="Pfam" id="PF26146">
    <property type="entry name" value="PI-PLC_X"/>
    <property type="match status" value="1"/>
</dbReference>